<evidence type="ECO:0000313" key="2">
    <source>
        <dbReference type="Proteomes" id="UP001283361"/>
    </source>
</evidence>
<evidence type="ECO:0000313" key="1">
    <source>
        <dbReference type="EMBL" id="KAK3801733.1"/>
    </source>
</evidence>
<sequence>MVILPSEICHSFDLKVVQGWASTLSALTCQLGAKAGNVQSPVTGHRDTFSQHVRSAEEHPFSTQLGLHHNRSLLHSLI</sequence>
<name>A0AAE1ED85_9GAST</name>
<dbReference type="EMBL" id="JAWDGP010000286">
    <property type="protein sequence ID" value="KAK3801733.1"/>
    <property type="molecule type" value="Genomic_DNA"/>
</dbReference>
<accession>A0AAE1ED85</accession>
<keyword evidence="2" id="KW-1185">Reference proteome</keyword>
<proteinExistence type="predicted"/>
<protein>
    <submittedName>
        <fullName evidence="1">Uncharacterized protein</fullName>
    </submittedName>
</protein>
<dbReference type="AlphaFoldDB" id="A0AAE1ED85"/>
<gene>
    <name evidence="1" type="ORF">RRG08_033917</name>
</gene>
<comment type="caution">
    <text evidence="1">The sequence shown here is derived from an EMBL/GenBank/DDBJ whole genome shotgun (WGS) entry which is preliminary data.</text>
</comment>
<organism evidence="1 2">
    <name type="scientific">Elysia crispata</name>
    <name type="common">lettuce slug</name>
    <dbReference type="NCBI Taxonomy" id="231223"/>
    <lineage>
        <taxon>Eukaryota</taxon>
        <taxon>Metazoa</taxon>
        <taxon>Spiralia</taxon>
        <taxon>Lophotrochozoa</taxon>
        <taxon>Mollusca</taxon>
        <taxon>Gastropoda</taxon>
        <taxon>Heterobranchia</taxon>
        <taxon>Euthyneura</taxon>
        <taxon>Panpulmonata</taxon>
        <taxon>Sacoglossa</taxon>
        <taxon>Placobranchoidea</taxon>
        <taxon>Plakobranchidae</taxon>
        <taxon>Elysia</taxon>
    </lineage>
</organism>
<dbReference type="Proteomes" id="UP001283361">
    <property type="component" value="Unassembled WGS sequence"/>
</dbReference>
<reference evidence="1" key="1">
    <citation type="journal article" date="2023" name="G3 (Bethesda)">
        <title>A reference genome for the long-term kleptoplast-retaining sea slug Elysia crispata morphotype clarki.</title>
        <authorList>
            <person name="Eastman K.E."/>
            <person name="Pendleton A.L."/>
            <person name="Shaikh M.A."/>
            <person name="Suttiyut T."/>
            <person name="Ogas R."/>
            <person name="Tomko P."/>
            <person name="Gavelis G."/>
            <person name="Widhalm J.R."/>
            <person name="Wisecaver J.H."/>
        </authorList>
    </citation>
    <scope>NUCLEOTIDE SEQUENCE</scope>
    <source>
        <strain evidence="1">ECLA1</strain>
    </source>
</reference>